<reference evidence="1 2" key="1">
    <citation type="submission" date="2021-06" db="EMBL/GenBank/DDBJ databases">
        <title>Caerostris extrusa draft genome.</title>
        <authorList>
            <person name="Kono N."/>
            <person name="Arakawa K."/>
        </authorList>
    </citation>
    <scope>NUCLEOTIDE SEQUENCE [LARGE SCALE GENOMIC DNA]</scope>
</reference>
<evidence type="ECO:0000313" key="2">
    <source>
        <dbReference type="Proteomes" id="UP001054945"/>
    </source>
</evidence>
<evidence type="ECO:0000313" key="1">
    <source>
        <dbReference type="EMBL" id="GIX79751.1"/>
    </source>
</evidence>
<accession>A0AAV4N7W2</accession>
<dbReference type="EMBL" id="BPLR01020529">
    <property type="protein sequence ID" value="GIX79751.1"/>
    <property type="molecule type" value="Genomic_DNA"/>
</dbReference>
<comment type="caution">
    <text evidence="1">The sequence shown here is derived from an EMBL/GenBank/DDBJ whole genome shotgun (WGS) entry which is preliminary data.</text>
</comment>
<dbReference type="AlphaFoldDB" id="A0AAV4N7W2"/>
<dbReference type="Proteomes" id="UP001054945">
    <property type="component" value="Unassembled WGS sequence"/>
</dbReference>
<keyword evidence="2" id="KW-1185">Reference proteome</keyword>
<proteinExistence type="predicted"/>
<gene>
    <name evidence="1" type="ORF">CEXT_727931</name>
</gene>
<sequence>MYSEEDSMTSGQWGSKCTRDKIIFWNIVSVGEASQFSDVYFSQNEQSGRQQSNCVFLERLDYYQLGPQDLLEKKQIINITC</sequence>
<name>A0AAV4N7W2_CAEEX</name>
<organism evidence="1 2">
    <name type="scientific">Caerostris extrusa</name>
    <name type="common">Bark spider</name>
    <name type="synonym">Caerostris bankana</name>
    <dbReference type="NCBI Taxonomy" id="172846"/>
    <lineage>
        <taxon>Eukaryota</taxon>
        <taxon>Metazoa</taxon>
        <taxon>Ecdysozoa</taxon>
        <taxon>Arthropoda</taxon>
        <taxon>Chelicerata</taxon>
        <taxon>Arachnida</taxon>
        <taxon>Araneae</taxon>
        <taxon>Araneomorphae</taxon>
        <taxon>Entelegynae</taxon>
        <taxon>Araneoidea</taxon>
        <taxon>Araneidae</taxon>
        <taxon>Caerostris</taxon>
    </lineage>
</organism>
<protein>
    <submittedName>
        <fullName evidence="1">Uncharacterized protein</fullName>
    </submittedName>
</protein>